<keyword evidence="3 7" id="KW-0812">Transmembrane</keyword>
<accession>A0ABS9CRA2</accession>
<feature type="transmembrane region" description="Helical" evidence="7">
    <location>
        <begin position="1020"/>
        <end position="1042"/>
    </location>
</feature>
<sequence>MTKTLKKNIRRSITGSLGRYVAILLIIMLGVAFLTGLRQTRPIMTATETDYIRRTALYDLRLLSTIGFDEDDVAAVAKSEGVTAAEGSINADFLLLRDDEEFVYRAHMLTGKINTPELAAGNMPASGDECLADAGQFSEDMIGQKITIAEINDADTLDLFAYREYTITGLAYSPLYLSVERGTTSLGNGSLSGFVLIPPEGFDSEYFTELYVKCTDDFAPYSDEYDDFIETLSDTVEADATLSVRTRFDDLVADGEQEIADAEQELADKEAEAKAELDDAKRQLDDAEAEIADGETELRDAKAELDDAKRQLDDGAAQLQPGFTSWQGALDAGWVAYYDGQNTLNSAIAEGRQQLADSLTQLEENEALYKAGKAEFDAGLQQYNEYSALWEQGYAQYSAGLEEYEQNYAAYEAGLAQYEAALEQFNAIKDTLPPEMAAAQEAQLEETRQTLELTAAALEAAKAQLDESGAELDAQKAQLDATKAQLDESEIQLSQTRTLLDVGWNDYYDGTALLDRQQAEQQAKLDAAYASLIEFQNGIDSYNDGLKAYNEGVESLADGRAEYEDGLQDYEDGRAEFDTEIADAKEKIADAKQELADLSDPELFVLTRDANTGYVTFENDSQIVDRLASFFPIFFFLIAALVCSTTMTRMVDDDRTQIGTLRALGYSRASILTKYLLYAGSAASLGCLIGYLGGGYLFPLVIWTAYGMLYKIPGFISLYDPVLFVIALLASLLCSAGTTYLACRHEMQSTPADLIRPKAPEPGKRILLERVTPLWKRLKFLHKVTLRNIFRFKKRMFMMILGIAGCTALVLTGFGIHDSVANIANFQFDDIQKYDISVNLSDAITDDWTGELEEAHGAEMDARAVTLMASGELTGSTAAKSVYLLASDDSDITSIIDLHLNKTPVSYPGDGEIVITEKLASITGARLGDTVTVSVSDTDKAAFRVAGITENYVYNYVYMTGKTYGRAFKQAFEPKTLLLRTAEDVDEYSLAASLSNMDDVVSVSVVSDTRRTIDKMMISLNYVVALVLACAGALAFIVLFNLGNINISERVREIATIKVLGFHSRETGAYVFRENIILSMMGILCGLPLGVGLHAFVVAQIQVDMISLKYVIEPTSYLLTVFMVVLFTVITDIILRRKIARIDMAESLKSIE</sequence>
<feature type="transmembrane region" description="Helical" evidence="7">
    <location>
        <begin position="20"/>
        <end position="37"/>
    </location>
</feature>
<feature type="domain" description="ABC3 transporter permease C-terminal" evidence="8">
    <location>
        <begin position="630"/>
        <end position="745"/>
    </location>
</feature>
<dbReference type="InterPro" id="IPR038766">
    <property type="entry name" value="Membrane_comp_ABC_pdt"/>
</dbReference>
<evidence type="ECO:0000313" key="11">
    <source>
        <dbReference type="Proteomes" id="UP001299220"/>
    </source>
</evidence>
<keyword evidence="6" id="KW-0175">Coiled coil</keyword>
<feature type="coiled-coil region" evidence="6">
    <location>
        <begin position="252"/>
        <end position="318"/>
    </location>
</feature>
<evidence type="ECO:0000256" key="6">
    <source>
        <dbReference type="SAM" id="Coils"/>
    </source>
</evidence>
<feature type="coiled-coil region" evidence="6">
    <location>
        <begin position="401"/>
        <end position="499"/>
    </location>
</feature>
<keyword evidence="11" id="KW-1185">Reference proteome</keyword>
<dbReference type="EMBL" id="JAFBIT010000002">
    <property type="protein sequence ID" value="MCF2652682.1"/>
    <property type="molecule type" value="Genomic_DNA"/>
</dbReference>
<dbReference type="Proteomes" id="UP001299220">
    <property type="component" value="Unassembled WGS sequence"/>
</dbReference>
<dbReference type="InterPro" id="IPR003838">
    <property type="entry name" value="ABC3_permease_C"/>
</dbReference>
<keyword evidence="5 7" id="KW-0472">Membrane</keyword>
<comment type="subcellular location">
    <subcellularLocation>
        <location evidence="1">Cell membrane</location>
        <topology evidence="1">Multi-pass membrane protein</topology>
    </subcellularLocation>
</comment>
<keyword evidence="4 7" id="KW-1133">Transmembrane helix</keyword>
<keyword evidence="2" id="KW-1003">Cell membrane</keyword>
<proteinExistence type="predicted"/>
<feature type="transmembrane region" description="Helical" evidence="7">
    <location>
        <begin position="1117"/>
        <end position="1135"/>
    </location>
</feature>
<feature type="transmembrane region" description="Helical" evidence="7">
    <location>
        <begin position="722"/>
        <end position="743"/>
    </location>
</feature>
<evidence type="ECO:0000259" key="8">
    <source>
        <dbReference type="Pfam" id="PF02687"/>
    </source>
</evidence>
<feature type="transmembrane region" description="Helical" evidence="7">
    <location>
        <begin position="796"/>
        <end position="816"/>
    </location>
</feature>
<evidence type="ECO:0000256" key="7">
    <source>
        <dbReference type="SAM" id="Phobius"/>
    </source>
</evidence>
<protein>
    <submittedName>
        <fullName evidence="10">ABC transporter permease</fullName>
    </submittedName>
</protein>
<dbReference type="Gene3D" id="1.10.287.1490">
    <property type="match status" value="1"/>
</dbReference>
<organism evidence="10 11">
    <name type="scientific">Anaeromassilibacillus senegalensis</name>
    <dbReference type="NCBI Taxonomy" id="1673717"/>
    <lineage>
        <taxon>Bacteria</taxon>
        <taxon>Bacillati</taxon>
        <taxon>Bacillota</taxon>
        <taxon>Clostridia</taxon>
        <taxon>Eubacteriales</taxon>
        <taxon>Acutalibacteraceae</taxon>
        <taxon>Anaeromassilibacillus</taxon>
    </lineage>
</organism>
<comment type="caution">
    <text evidence="10">The sequence shown here is derived from an EMBL/GenBank/DDBJ whole genome shotgun (WGS) entry which is preliminary data.</text>
</comment>
<evidence type="ECO:0000256" key="5">
    <source>
        <dbReference type="ARBA" id="ARBA00023136"/>
    </source>
</evidence>
<reference evidence="10 11" key="1">
    <citation type="submission" date="2020-12" db="EMBL/GenBank/DDBJ databases">
        <title>Whole genome sequences of gut porcine anaerobes.</title>
        <authorList>
            <person name="Kubasova T."/>
            <person name="Jahodarova E."/>
            <person name="Rychlik I."/>
        </authorList>
    </citation>
    <scope>NUCLEOTIDE SEQUENCE [LARGE SCALE GENOMIC DNA]</scope>
    <source>
        <strain evidence="10 11">An867</strain>
    </source>
</reference>
<evidence type="ECO:0000259" key="9">
    <source>
        <dbReference type="Pfam" id="PF12704"/>
    </source>
</evidence>
<dbReference type="Pfam" id="PF02687">
    <property type="entry name" value="FtsX"/>
    <property type="match status" value="2"/>
</dbReference>
<feature type="transmembrane region" description="Helical" evidence="7">
    <location>
        <begin position="675"/>
        <end position="702"/>
    </location>
</feature>
<feature type="domain" description="ABC3 transporter permease C-terminal" evidence="8">
    <location>
        <begin position="1027"/>
        <end position="1143"/>
    </location>
</feature>
<feature type="coiled-coil region" evidence="6">
    <location>
        <begin position="567"/>
        <end position="601"/>
    </location>
</feature>
<evidence type="ECO:0000256" key="3">
    <source>
        <dbReference type="ARBA" id="ARBA00022692"/>
    </source>
</evidence>
<feature type="transmembrane region" description="Helical" evidence="7">
    <location>
        <begin position="1075"/>
        <end position="1097"/>
    </location>
</feature>
<dbReference type="PANTHER" id="PTHR30287">
    <property type="entry name" value="MEMBRANE COMPONENT OF PREDICTED ABC SUPERFAMILY METABOLITE UPTAKE TRANSPORTER"/>
    <property type="match status" value="1"/>
</dbReference>
<dbReference type="PANTHER" id="PTHR30287:SF1">
    <property type="entry name" value="INNER MEMBRANE PROTEIN"/>
    <property type="match status" value="1"/>
</dbReference>
<dbReference type="RefSeq" id="WP_235323715.1">
    <property type="nucleotide sequence ID" value="NZ_JAFBIT010000002.1"/>
</dbReference>
<evidence type="ECO:0000313" key="10">
    <source>
        <dbReference type="EMBL" id="MCF2652682.1"/>
    </source>
</evidence>
<gene>
    <name evidence="10" type="ORF">JQM67_08710</name>
</gene>
<feature type="transmembrane region" description="Helical" evidence="7">
    <location>
        <begin position="627"/>
        <end position="647"/>
    </location>
</feature>
<evidence type="ECO:0000256" key="2">
    <source>
        <dbReference type="ARBA" id="ARBA00022475"/>
    </source>
</evidence>
<dbReference type="Pfam" id="PF12704">
    <property type="entry name" value="MacB_PCD"/>
    <property type="match status" value="1"/>
</dbReference>
<feature type="domain" description="MacB-like periplasmic core" evidence="9">
    <location>
        <begin position="797"/>
        <end position="992"/>
    </location>
</feature>
<evidence type="ECO:0000256" key="1">
    <source>
        <dbReference type="ARBA" id="ARBA00004651"/>
    </source>
</evidence>
<dbReference type="InterPro" id="IPR025857">
    <property type="entry name" value="MacB_PCD"/>
</dbReference>
<evidence type="ECO:0000256" key="4">
    <source>
        <dbReference type="ARBA" id="ARBA00022989"/>
    </source>
</evidence>
<name>A0ABS9CRA2_9FIRM</name>